<dbReference type="Proteomes" id="UP000253759">
    <property type="component" value="Unassembled WGS sequence"/>
</dbReference>
<keyword evidence="2" id="KW-0732">Signal</keyword>
<dbReference type="Gene3D" id="3.40.190.10">
    <property type="entry name" value="Periplasmic binding protein-like II"/>
    <property type="match status" value="1"/>
</dbReference>
<gene>
    <name evidence="3" type="ORF">DVH29_14345</name>
</gene>
<proteinExistence type="inferred from homology"/>
<evidence type="ECO:0000256" key="1">
    <source>
        <dbReference type="ARBA" id="ARBA00006987"/>
    </source>
</evidence>
<dbReference type="CDD" id="cd07012">
    <property type="entry name" value="PBP2_Bug_TTT"/>
    <property type="match status" value="1"/>
</dbReference>
<evidence type="ECO:0000313" key="3">
    <source>
        <dbReference type="EMBL" id="RDE07878.1"/>
    </source>
</evidence>
<reference evidence="4" key="1">
    <citation type="submission" date="2018-07" db="EMBL/GenBank/DDBJ databases">
        <authorList>
            <person name="Liu B.-T."/>
            <person name="Du Z."/>
        </authorList>
    </citation>
    <scope>NUCLEOTIDE SEQUENCE [LARGE SCALE GENOMIC DNA]</scope>
    <source>
        <strain evidence="4">XYN52</strain>
    </source>
</reference>
<accession>A0A369VZZ2</accession>
<dbReference type="PANTHER" id="PTHR42928">
    <property type="entry name" value="TRICARBOXYLATE-BINDING PROTEIN"/>
    <property type="match status" value="1"/>
</dbReference>
<evidence type="ECO:0000256" key="2">
    <source>
        <dbReference type="SAM" id="SignalP"/>
    </source>
</evidence>
<comment type="caution">
    <text evidence="3">The sequence shown here is derived from an EMBL/GenBank/DDBJ whole genome shotgun (WGS) entry which is preliminary data.</text>
</comment>
<protein>
    <submittedName>
        <fullName evidence="3">Tripartite tricarboxylate transporter substrate binding protein</fullName>
    </submittedName>
</protein>
<dbReference type="InterPro" id="IPR042100">
    <property type="entry name" value="Bug_dom1"/>
</dbReference>
<evidence type="ECO:0000313" key="4">
    <source>
        <dbReference type="Proteomes" id="UP000253759"/>
    </source>
</evidence>
<dbReference type="PANTHER" id="PTHR42928:SF5">
    <property type="entry name" value="BLR1237 PROTEIN"/>
    <property type="match status" value="1"/>
</dbReference>
<dbReference type="Gene3D" id="3.40.190.150">
    <property type="entry name" value="Bordetella uptake gene, domain 1"/>
    <property type="match status" value="1"/>
</dbReference>
<dbReference type="OrthoDB" id="8443386at2"/>
<dbReference type="SUPFAM" id="SSF53850">
    <property type="entry name" value="Periplasmic binding protein-like II"/>
    <property type="match status" value="1"/>
</dbReference>
<feature type="signal peptide" evidence="2">
    <location>
        <begin position="1"/>
        <end position="25"/>
    </location>
</feature>
<dbReference type="InterPro" id="IPR005064">
    <property type="entry name" value="BUG"/>
</dbReference>
<organism evidence="3 4">
    <name type="scientific">Pelagibacterium lacus</name>
    <dbReference type="NCBI Taxonomy" id="2282655"/>
    <lineage>
        <taxon>Bacteria</taxon>
        <taxon>Pseudomonadati</taxon>
        <taxon>Pseudomonadota</taxon>
        <taxon>Alphaproteobacteria</taxon>
        <taxon>Hyphomicrobiales</taxon>
        <taxon>Devosiaceae</taxon>
        <taxon>Pelagibacterium</taxon>
    </lineage>
</organism>
<feature type="chain" id="PRO_5016603958" evidence="2">
    <location>
        <begin position="26"/>
        <end position="325"/>
    </location>
</feature>
<dbReference type="Pfam" id="PF03401">
    <property type="entry name" value="TctC"/>
    <property type="match status" value="1"/>
</dbReference>
<dbReference type="RefSeq" id="WP_114646882.1">
    <property type="nucleotide sequence ID" value="NZ_QQNH01000030.1"/>
</dbReference>
<dbReference type="PIRSF" id="PIRSF017082">
    <property type="entry name" value="YflP"/>
    <property type="match status" value="1"/>
</dbReference>
<comment type="similarity">
    <text evidence="1">Belongs to the UPF0065 (bug) family.</text>
</comment>
<sequence>MRFNLTTRMAAILFASCAMAGAASAQDDFPSRAVTIVVPYATGGMSSTLTQLIAEKMQENLGQPVIVSNQPGANGNLASGAVARAAPDGYTILLGTPSTLTLNPHLYAETPFDLFEDFDPLGLYAITYSVVLTHPDTGYETIDDIVAAAQAAPGTINFGSSGPGSFGHLAGELLAALGDVEMTHIPYPGGGPALTDLMAGRLSFIFGDTIALEQVEAGNLDAVALAGIERIAQAPDLETVAEQGWERLDFTGWQGYVVPRGTPEEIVVRLNEALAYALEDETLGQRINELGADVADPSPEVFAEVLRSNYDKWDQVVQDVDVVIE</sequence>
<dbReference type="EMBL" id="QQNH01000030">
    <property type="protein sequence ID" value="RDE07878.1"/>
    <property type="molecule type" value="Genomic_DNA"/>
</dbReference>
<dbReference type="AlphaFoldDB" id="A0A369VZZ2"/>
<keyword evidence="4" id="KW-1185">Reference proteome</keyword>
<name>A0A369VZZ2_9HYPH</name>